<evidence type="ECO:0000256" key="6">
    <source>
        <dbReference type="SAM" id="SignalP"/>
    </source>
</evidence>
<name>I0IMR6_LEPFC</name>
<dbReference type="RefSeq" id="WP_014449056.1">
    <property type="nucleotide sequence ID" value="NC_017094.1"/>
</dbReference>
<proteinExistence type="inferred from homology"/>
<dbReference type="InterPro" id="IPR007730">
    <property type="entry name" value="SPOR-like_dom"/>
</dbReference>
<dbReference type="KEGG" id="lfc:LFE_0856"/>
<dbReference type="GO" id="GO:0000270">
    <property type="term" value="P:peptidoglycan metabolic process"/>
    <property type="evidence" value="ECO:0007669"/>
    <property type="project" value="UniProtKB-UniRule"/>
</dbReference>
<accession>I0IMR6</accession>
<comment type="function">
    <text evidence="4">Lytic transglycosylase with a strong preference for naked glycan strands that lack stem peptides.</text>
</comment>
<dbReference type="PANTHER" id="PTHR34183">
    <property type="entry name" value="ENDOLYTIC PEPTIDOGLYCAN TRANSGLYCOSYLASE RLPA"/>
    <property type="match status" value="1"/>
</dbReference>
<dbReference type="PANTHER" id="PTHR34183:SF1">
    <property type="entry name" value="ENDOLYTIC PEPTIDOGLYCAN TRANSGLYCOSYLASE RLPA"/>
    <property type="match status" value="1"/>
</dbReference>
<keyword evidence="3 4" id="KW-0961">Cell wall biogenesis/degradation</keyword>
<dbReference type="EMBL" id="AP012342">
    <property type="protein sequence ID" value="BAM06565.1"/>
    <property type="molecule type" value="Genomic_DNA"/>
</dbReference>
<evidence type="ECO:0000256" key="1">
    <source>
        <dbReference type="ARBA" id="ARBA00022729"/>
    </source>
</evidence>
<dbReference type="HOGENOM" id="CLU_042923_3_4_0"/>
<evidence type="ECO:0000313" key="9">
    <source>
        <dbReference type="Proteomes" id="UP000007382"/>
    </source>
</evidence>
<dbReference type="InterPro" id="IPR012997">
    <property type="entry name" value="RplA"/>
</dbReference>
<dbReference type="CDD" id="cd22268">
    <property type="entry name" value="DPBB_RlpA-like"/>
    <property type="match status" value="1"/>
</dbReference>
<dbReference type="Gene3D" id="2.40.40.10">
    <property type="entry name" value="RlpA-like domain"/>
    <property type="match status" value="1"/>
</dbReference>
<keyword evidence="4" id="KW-0472">Membrane</keyword>
<evidence type="ECO:0000256" key="5">
    <source>
        <dbReference type="RuleBase" id="RU003495"/>
    </source>
</evidence>
<dbReference type="SUPFAM" id="SSF50685">
    <property type="entry name" value="Barwin-like endoglucanases"/>
    <property type="match status" value="1"/>
</dbReference>
<comment type="similarity">
    <text evidence="4 5">Belongs to the RlpA family.</text>
</comment>
<dbReference type="NCBIfam" id="TIGR00413">
    <property type="entry name" value="rlpA"/>
    <property type="match status" value="1"/>
</dbReference>
<keyword evidence="4" id="KW-0564">Palmitate</keyword>
<feature type="signal peptide" evidence="6">
    <location>
        <begin position="1"/>
        <end position="29"/>
    </location>
</feature>
<reference evidence="8 9" key="1">
    <citation type="journal article" date="2012" name="J. Bacteriol.">
        <title>Complete Genome Sequence of Leptospirillum ferrooxidans Strain C2-3, Isolated from a Fresh Volcanic Ash Deposit on the Island of Miyake, Japan.</title>
        <authorList>
            <person name="Fujimura R."/>
            <person name="Sato Y."/>
            <person name="Nishizawa T."/>
            <person name="Oshima K."/>
            <person name="Kim S.-W."/>
            <person name="Hattori M."/>
            <person name="Kamijo T."/>
            <person name="Ohta H."/>
        </authorList>
    </citation>
    <scope>NUCLEOTIDE SEQUENCE [LARGE SCALE GENOMIC DNA]</scope>
    <source>
        <strain evidence="8 9">C2-3</strain>
    </source>
</reference>
<keyword evidence="9" id="KW-1185">Reference proteome</keyword>
<organism evidence="8 9">
    <name type="scientific">Leptospirillum ferrooxidans (strain C2-3)</name>
    <dbReference type="NCBI Taxonomy" id="1162668"/>
    <lineage>
        <taxon>Bacteria</taxon>
        <taxon>Pseudomonadati</taxon>
        <taxon>Nitrospirota</taxon>
        <taxon>Nitrospiria</taxon>
        <taxon>Nitrospirales</taxon>
        <taxon>Nitrospiraceae</taxon>
        <taxon>Leptospirillum</taxon>
    </lineage>
</organism>
<keyword evidence="2 4" id="KW-0456">Lyase</keyword>
<dbReference type="PATRIC" id="fig|1162668.3.peg.1000"/>
<dbReference type="OrthoDB" id="9779128at2"/>
<dbReference type="Gene3D" id="3.30.70.1070">
    <property type="entry name" value="Sporulation related repeat"/>
    <property type="match status" value="1"/>
</dbReference>
<evidence type="ECO:0000256" key="3">
    <source>
        <dbReference type="ARBA" id="ARBA00023316"/>
    </source>
</evidence>
<dbReference type="GO" id="GO:0071555">
    <property type="term" value="P:cell wall organization"/>
    <property type="evidence" value="ECO:0007669"/>
    <property type="project" value="UniProtKB-KW"/>
</dbReference>
<dbReference type="InterPro" id="IPR036908">
    <property type="entry name" value="RlpA-like_sf"/>
</dbReference>
<evidence type="ECO:0000256" key="2">
    <source>
        <dbReference type="ARBA" id="ARBA00023239"/>
    </source>
</evidence>
<feature type="domain" description="SPOR" evidence="7">
    <location>
        <begin position="150"/>
        <end position="227"/>
    </location>
</feature>
<dbReference type="Proteomes" id="UP000007382">
    <property type="component" value="Chromosome"/>
</dbReference>
<dbReference type="GO" id="GO:0042834">
    <property type="term" value="F:peptidoglycan binding"/>
    <property type="evidence" value="ECO:0007669"/>
    <property type="project" value="InterPro"/>
</dbReference>
<dbReference type="InterPro" id="IPR034718">
    <property type="entry name" value="RlpA"/>
</dbReference>
<evidence type="ECO:0000256" key="4">
    <source>
        <dbReference type="HAMAP-Rule" id="MF_02071"/>
    </source>
</evidence>
<evidence type="ECO:0000313" key="8">
    <source>
        <dbReference type="EMBL" id="BAM06565.1"/>
    </source>
</evidence>
<dbReference type="AlphaFoldDB" id="I0IMR6"/>
<dbReference type="PROSITE" id="PS51257">
    <property type="entry name" value="PROKAR_LIPOPROTEIN"/>
    <property type="match status" value="1"/>
</dbReference>
<dbReference type="STRING" id="1162668.LFE_0856"/>
<keyword evidence="1 6" id="KW-0732">Signal</keyword>
<dbReference type="eggNOG" id="COG0797">
    <property type="taxonomic scope" value="Bacteria"/>
</dbReference>
<keyword evidence="4" id="KW-1003">Cell membrane</keyword>
<feature type="chain" id="PRO_5009991823" description="Probable endolytic peptidoglycan transglycosylase RlpA" evidence="6">
    <location>
        <begin position="30"/>
        <end position="227"/>
    </location>
</feature>
<sequence length="227" mass="25126">MKLRFTKSLIALTVAFVFGGCSSFFDTHAHWGYRSNSSRIGGSSDQTFPQVGVASWYGPTFYGKPTASGDIFRKNELTAAHRTLPLGTRVRVQNLNNNKQVDVLINDRGPFVEGRIIDLSWLAAKKIDMLGKGTAPVRITPLNGAAFAQEIQQASYAIQVGTFTHKKDAITFMNHLKAYSHRRVVTSYYRGGQVYRIRVGLYPTLNLAHAAASKLRKSLGEAFVVKL</sequence>
<protein>
    <recommendedName>
        <fullName evidence="4">Probable endolytic peptidoglycan transglycosylase RlpA</fullName>
        <ecNumber evidence="4">4.2.2.-</ecNumber>
    </recommendedName>
</protein>
<keyword evidence="4 8" id="KW-0449">Lipoprotein</keyword>
<dbReference type="InterPro" id="IPR036680">
    <property type="entry name" value="SPOR-like_sf"/>
</dbReference>
<dbReference type="SUPFAM" id="SSF110997">
    <property type="entry name" value="Sporulation related repeat"/>
    <property type="match status" value="1"/>
</dbReference>
<gene>
    <name evidence="4" type="primary">rlpA</name>
    <name evidence="8" type="ordered locus">LFE_0856</name>
</gene>
<dbReference type="InterPro" id="IPR009009">
    <property type="entry name" value="RlpA-like_DPBB"/>
</dbReference>
<dbReference type="Pfam" id="PF05036">
    <property type="entry name" value="SPOR"/>
    <property type="match status" value="1"/>
</dbReference>
<dbReference type="PROSITE" id="PS51724">
    <property type="entry name" value="SPOR"/>
    <property type="match status" value="1"/>
</dbReference>
<comment type="subcellular location">
    <subcellularLocation>
        <location evidence="4">Cell membrane</location>
        <topology evidence="4">Lipid-anchor</topology>
    </subcellularLocation>
</comment>
<dbReference type="GO" id="GO:0008932">
    <property type="term" value="F:lytic endotransglycosylase activity"/>
    <property type="evidence" value="ECO:0007669"/>
    <property type="project" value="UniProtKB-UniRule"/>
</dbReference>
<reference evidence="9" key="2">
    <citation type="submission" date="2012-03" db="EMBL/GenBank/DDBJ databases">
        <title>The complete genome sequence of the pioneer microbe on fresh volcanic deposit, Leptospirillum ferrooxidans strain C2-3.</title>
        <authorList>
            <person name="Fujimura R."/>
            <person name="Sato Y."/>
            <person name="Nishizawa T."/>
            <person name="Nanba K."/>
            <person name="Oshima K."/>
            <person name="Hattori M."/>
            <person name="Kamijo T."/>
            <person name="Ohta H."/>
        </authorList>
    </citation>
    <scope>NUCLEOTIDE SEQUENCE [LARGE SCALE GENOMIC DNA]</scope>
    <source>
        <strain evidence="9">C2-3</strain>
    </source>
</reference>
<evidence type="ECO:0000259" key="7">
    <source>
        <dbReference type="PROSITE" id="PS51724"/>
    </source>
</evidence>
<dbReference type="EC" id="4.2.2.-" evidence="4"/>
<dbReference type="GO" id="GO:0005886">
    <property type="term" value="C:plasma membrane"/>
    <property type="evidence" value="ECO:0007669"/>
    <property type="project" value="UniProtKB-SubCell"/>
</dbReference>
<dbReference type="HAMAP" id="MF_02071">
    <property type="entry name" value="RlpA"/>
    <property type="match status" value="1"/>
</dbReference>
<dbReference type="Pfam" id="PF03330">
    <property type="entry name" value="DPBB_1"/>
    <property type="match status" value="1"/>
</dbReference>